<evidence type="ECO:0008006" key="5">
    <source>
        <dbReference type="Google" id="ProtNLM"/>
    </source>
</evidence>
<accession>A0ABU9Y5G0</accession>
<keyword evidence="1" id="KW-1133">Transmembrane helix</keyword>
<proteinExistence type="predicted"/>
<feature type="transmembrane region" description="Helical" evidence="1">
    <location>
        <begin position="78"/>
        <end position="97"/>
    </location>
</feature>
<feature type="signal peptide" evidence="2">
    <location>
        <begin position="1"/>
        <end position="23"/>
    </location>
</feature>
<evidence type="ECO:0000313" key="3">
    <source>
        <dbReference type="EMBL" id="MEN2791041.1"/>
    </source>
</evidence>
<feature type="transmembrane region" description="Helical" evidence="1">
    <location>
        <begin position="139"/>
        <end position="164"/>
    </location>
</feature>
<gene>
    <name evidence="3" type="ORF">ABC974_15510</name>
</gene>
<feature type="chain" id="PRO_5047378432" description="DUF4386 domain-containing protein" evidence="2">
    <location>
        <begin position="24"/>
        <end position="224"/>
    </location>
</feature>
<keyword evidence="2" id="KW-0732">Signal</keyword>
<feature type="transmembrane region" description="Helical" evidence="1">
    <location>
        <begin position="171"/>
        <end position="189"/>
    </location>
</feature>
<reference evidence="3 4" key="1">
    <citation type="submission" date="2024-05" db="EMBL/GenBank/DDBJ databases">
        <authorList>
            <person name="Liu Q."/>
            <person name="Xin Y.-H."/>
        </authorList>
    </citation>
    <scope>NUCLEOTIDE SEQUENCE [LARGE SCALE GENOMIC DNA]</scope>
    <source>
        <strain evidence="3 4">CGMCC 1.10181</strain>
    </source>
</reference>
<evidence type="ECO:0000313" key="4">
    <source>
        <dbReference type="Proteomes" id="UP001419910"/>
    </source>
</evidence>
<feature type="transmembrane region" description="Helical" evidence="1">
    <location>
        <begin position="195"/>
        <end position="216"/>
    </location>
</feature>
<feature type="transmembrane region" description="Helical" evidence="1">
    <location>
        <begin position="104"/>
        <end position="127"/>
    </location>
</feature>
<dbReference type="EMBL" id="JBDIME010000014">
    <property type="protein sequence ID" value="MEN2791041.1"/>
    <property type="molecule type" value="Genomic_DNA"/>
</dbReference>
<keyword evidence="1" id="KW-0812">Transmembrane</keyword>
<keyword evidence="1" id="KW-0472">Membrane</keyword>
<sequence>MRKAWRWCAAAGIVAFTVSSLFARIPGLVACGPTGGLEPIIAFELARTTADVATLFGAEPCTSTLVAAQKTGLLLDGLGFIPSYTAFLILGAIAAGARGRVRQLALALFLSAALSDEIEGFLLGAILDRLPGTPALLHGLWWAVHVKFGLLALGTIQIGAILCNTSWRRRIAAGIMIVGGLFAFFGLVAPSAGTMMQGFLIAWVALLLTALVASFWPRVFSTDS</sequence>
<name>A0ABU9Y5G0_9SPHN</name>
<protein>
    <recommendedName>
        <fullName evidence="5">DUF4386 domain-containing protein</fullName>
    </recommendedName>
</protein>
<dbReference type="RefSeq" id="WP_343892941.1">
    <property type="nucleotide sequence ID" value="NZ_BAAAEH010000066.1"/>
</dbReference>
<evidence type="ECO:0000256" key="2">
    <source>
        <dbReference type="SAM" id="SignalP"/>
    </source>
</evidence>
<organism evidence="3 4">
    <name type="scientific">Sphingomonas oligophenolica</name>
    <dbReference type="NCBI Taxonomy" id="301154"/>
    <lineage>
        <taxon>Bacteria</taxon>
        <taxon>Pseudomonadati</taxon>
        <taxon>Pseudomonadota</taxon>
        <taxon>Alphaproteobacteria</taxon>
        <taxon>Sphingomonadales</taxon>
        <taxon>Sphingomonadaceae</taxon>
        <taxon>Sphingomonas</taxon>
    </lineage>
</organism>
<evidence type="ECO:0000256" key="1">
    <source>
        <dbReference type="SAM" id="Phobius"/>
    </source>
</evidence>
<keyword evidence="4" id="KW-1185">Reference proteome</keyword>
<dbReference type="Proteomes" id="UP001419910">
    <property type="component" value="Unassembled WGS sequence"/>
</dbReference>
<comment type="caution">
    <text evidence="3">The sequence shown here is derived from an EMBL/GenBank/DDBJ whole genome shotgun (WGS) entry which is preliminary data.</text>
</comment>